<evidence type="ECO:0000313" key="2">
    <source>
        <dbReference type="Proteomes" id="UP000230750"/>
    </source>
</evidence>
<name>A0A2G8L1A9_STIJA</name>
<evidence type="ECO:0000313" key="1">
    <source>
        <dbReference type="EMBL" id="PIK54049.1"/>
    </source>
</evidence>
<dbReference type="Proteomes" id="UP000230750">
    <property type="component" value="Unassembled WGS sequence"/>
</dbReference>
<sequence length="279" mass="31665">MATESTKRKANSAPPRFSARDDVWKDIRNWAKPNGCGTNNAIGSQLKDNVTEQRLLESRLMDLSKERYKFIMQVAWQRKAFVDKQKTKAGQMKDLLVGIEAAQVQTNKQNLSNQLNAKNKEFCAVRLREYADRRKRGSSAQNFLEQMKPICIEPVFRTQSSFSSRTPVRKYGLSSKQTVFPSIVDASRQPGVNTDRPVARLQTRQSVPAGMGSRVNRPNNRPACFSAGTVPRYLQYRSVYDRRFSKLEQSLCDTYSKDEKQMTSLLTGLPTNIPSNALT</sequence>
<gene>
    <name evidence="1" type="ORF">BSL78_09078</name>
</gene>
<keyword evidence="2" id="KW-1185">Reference proteome</keyword>
<dbReference type="AlphaFoldDB" id="A0A2G8L1A9"/>
<protein>
    <submittedName>
        <fullName evidence="1">Uncharacterized protein</fullName>
    </submittedName>
</protein>
<comment type="caution">
    <text evidence="1">The sequence shown here is derived from an EMBL/GenBank/DDBJ whole genome shotgun (WGS) entry which is preliminary data.</text>
</comment>
<reference evidence="1 2" key="1">
    <citation type="journal article" date="2017" name="PLoS Biol.">
        <title>The sea cucumber genome provides insights into morphological evolution and visceral regeneration.</title>
        <authorList>
            <person name="Zhang X."/>
            <person name="Sun L."/>
            <person name="Yuan J."/>
            <person name="Sun Y."/>
            <person name="Gao Y."/>
            <person name="Zhang L."/>
            <person name="Li S."/>
            <person name="Dai H."/>
            <person name="Hamel J.F."/>
            <person name="Liu C."/>
            <person name="Yu Y."/>
            <person name="Liu S."/>
            <person name="Lin W."/>
            <person name="Guo K."/>
            <person name="Jin S."/>
            <person name="Xu P."/>
            <person name="Storey K.B."/>
            <person name="Huan P."/>
            <person name="Zhang T."/>
            <person name="Zhou Y."/>
            <person name="Zhang J."/>
            <person name="Lin C."/>
            <person name="Li X."/>
            <person name="Xing L."/>
            <person name="Huo D."/>
            <person name="Sun M."/>
            <person name="Wang L."/>
            <person name="Mercier A."/>
            <person name="Li F."/>
            <person name="Yang H."/>
            <person name="Xiang J."/>
        </authorList>
    </citation>
    <scope>NUCLEOTIDE SEQUENCE [LARGE SCALE GENOMIC DNA]</scope>
    <source>
        <strain evidence="1">Shaxun</strain>
        <tissue evidence="1">Muscle</tissue>
    </source>
</reference>
<dbReference type="EMBL" id="MRZV01000266">
    <property type="protein sequence ID" value="PIK54049.1"/>
    <property type="molecule type" value="Genomic_DNA"/>
</dbReference>
<dbReference type="OrthoDB" id="10069634at2759"/>
<organism evidence="1 2">
    <name type="scientific">Stichopus japonicus</name>
    <name type="common">Sea cucumber</name>
    <dbReference type="NCBI Taxonomy" id="307972"/>
    <lineage>
        <taxon>Eukaryota</taxon>
        <taxon>Metazoa</taxon>
        <taxon>Echinodermata</taxon>
        <taxon>Eleutherozoa</taxon>
        <taxon>Echinozoa</taxon>
        <taxon>Holothuroidea</taxon>
        <taxon>Aspidochirotacea</taxon>
        <taxon>Aspidochirotida</taxon>
        <taxon>Stichopodidae</taxon>
        <taxon>Apostichopus</taxon>
    </lineage>
</organism>
<proteinExistence type="predicted"/>
<accession>A0A2G8L1A9</accession>